<dbReference type="PANTHER" id="PTHR43048">
    <property type="entry name" value="METHYLMALONYL-COA EPIMERASE"/>
    <property type="match status" value="1"/>
</dbReference>
<dbReference type="OrthoDB" id="9788468at2"/>
<feature type="domain" description="VOC" evidence="3">
    <location>
        <begin position="9"/>
        <end position="144"/>
    </location>
</feature>
<keyword evidence="5" id="KW-1185">Reference proteome</keyword>
<comment type="similarity">
    <text evidence="1">Belongs to the methylmalonyl-CoA epimerase family.</text>
</comment>
<evidence type="ECO:0000313" key="5">
    <source>
        <dbReference type="Proteomes" id="UP000291933"/>
    </source>
</evidence>
<keyword evidence="2" id="KW-0479">Metal-binding</keyword>
<evidence type="ECO:0000256" key="2">
    <source>
        <dbReference type="ARBA" id="ARBA00022723"/>
    </source>
</evidence>
<dbReference type="CDD" id="cd07249">
    <property type="entry name" value="MMCE"/>
    <property type="match status" value="1"/>
</dbReference>
<proteinExistence type="inferred from homology"/>
<dbReference type="EMBL" id="SDMR01000006">
    <property type="protein sequence ID" value="TBT95139.1"/>
    <property type="molecule type" value="Genomic_DNA"/>
</dbReference>
<organism evidence="4 5">
    <name type="scientific">Propioniciclava tarda</name>
    <dbReference type="NCBI Taxonomy" id="433330"/>
    <lineage>
        <taxon>Bacteria</taxon>
        <taxon>Bacillati</taxon>
        <taxon>Actinomycetota</taxon>
        <taxon>Actinomycetes</taxon>
        <taxon>Propionibacteriales</taxon>
        <taxon>Propionibacteriaceae</taxon>
        <taxon>Propioniciclava</taxon>
    </lineage>
</organism>
<dbReference type="PROSITE" id="PS51819">
    <property type="entry name" value="VOC"/>
    <property type="match status" value="1"/>
</dbReference>
<dbReference type="GO" id="GO:0004493">
    <property type="term" value="F:methylmalonyl-CoA epimerase activity"/>
    <property type="evidence" value="ECO:0007669"/>
    <property type="project" value="UniProtKB-EC"/>
</dbReference>
<dbReference type="InterPro" id="IPR017515">
    <property type="entry name" value="MeMalonyl-CoA_epimerase"/>
</dbReference>
<dbReference type="InterPro" id="IPR029068">
    <property type="entry name" value="Glyas_Bleomycin-R_OHBP_Dase"/>
</dbReference>
<dbReference type="SUPFAM" id="SSF54593">
    <property type="entry name" value="Glyoxalase/Bleomycin resistance protein/Dihydroxybiphenyl dioxygenase"/>
    <property type="match status" value="1"/>
</dbReference>
<dbReference type="EC" id="5.1.99.1" evidence="4"/>
<dbReference type="InterPro" id="IPR037523">
    <property type="entry name" value="VOC_core"/>
</dbReference>
<dbReference type="RefSeq" id="WP_131171726.1">
    <property type="nucleotide sequence ID" value="NZ_FXTL01000005.1"/>
</dbReference>
<dbReference type="PANTHER" id="PTHR43048:SF3">
    <property type="entry name" value="METHYLMALONYL-COA EPIMERASE, MITOCHONDRIAL"/>
    <property type="match status" value="1"/>
</dbReference>
<dbReference type="NCBIfam" id="TIGR03081">
    <property type="entry name" value="metmalonyl_epim"/>
    <property type="match status" value="1"/>
</dbReference>
<comment type="caution">
    <text evidence="4">The sequence shown here is derived from an EMBL/GenBank/DDBJ whole genome shotgun (WGS) entry which is preliminary data.</text>
</comment>
<dbReference type="InterPro" id="IPR051785">
    <property type="entry name" value="MMCE/EMCE_epimerase"/>
</dbReference>
<evidence type="ECO:0000259" key="3">
    <source>
        <dbReference type="PROSITE" id="PS51819"/>
    </source>
</evidence>
<sequence length="150" mass="16112">MDNSDLFVCIDHIGLAVPDMDEALRLHVDVMGWRLLHREQNQEQGVDEAMLGTGAQGDENAMIQLLAPLSPESAVGKFIEKNGGRGGIQHIAYRVADMDAVDATLRERGATLLYPAPKSGTGGARINFIHPKSTGGVLLEITEPPAAPHH</sequence>
<dbReference type="Gene3D" id="3.10.180.10">
    <property type="entry name" value="2,3-Dihydroxybiphenyl 1,2-Dioxygenase, domain 1"/>
    <property type="match status" value="1"/>
</dbReference>
<accession>A0A4Q9KMZ3</accession>
<evidence type="ECO:0000256" key="1">
    <source>
        <dbReference type="ARBA" id="ARBA00009308"/>
    </source>
</evidence>
<reference evidence="4 5" key="1">
    <citation type="submission" date="2019-01" db="EMBL/GenBank/DDBJ databases">
        <title>Lactibacter flavus gen. nov., sp. nov., a novel bacterium of the family Propionibacteriaceae isolated from raw milk and dairy products.</title>
        <authorList>
            <person name="Huptas C."/>
            <person name="Wenning M."/>
            <person name="Breitenwieser F."/>
            <person name="Doll E."/>
            <person name="Von Neubeck M."/>
            <person name="Busse H.-J."/>
            <person name="Scherer S."/>
        </authorList>
    </citation>
    <scope>NUCLEOTIDE SEQUENCE [LARGE SCALE GENOMIC DNA]</scope>
    <source>
        <strain evidence="4 5">DSM 22130</strain>
    </source>
</reference>
<protein>
    <submittedName>
        <fullName evidence="4">Methylmalonyl-CoA epimerase</fullName>
        <ecNumber evidence="4">5.1.99.1</ecNumber>
    </submittedName>
</protein>
<name>A0A4Q9KMZ3_PROTD</name>
<gene>
    <name evidence="4" type="primary">mce</name>
    <name evidence="4" type="ORF">ET996_06335</name>
</gene>
<dbReference type="Proteomes" id="UP000291933">
    <property type="component" value="Unassembled WGS sequence"/>
</dbReference>
<dbReference type="Pfam" id="PF13669">
    <property type="entry name" value="Glyoxalase_4"/>
    <property type="match status" value="1"/>
</dbReference>
<dbReference type="AlphaFoldDB" id="A0A4Q9KMZ3"/>
<keyword evidence="4" id="KW-0413">Isomerase</keyword>
<dbReference type="GO" id="GO:0046872">
    <property type="term" value="F:metal ion binding"/>
    <property type="evidence" value="ECO:0007669"/>
    <property type="project" value="UniProtKB-KW"/>
</dbReference>
<evidence type="ECO:0000313" key="4">
    <source>
        <dbReference type="EMBL" id="TBT95139.1"/>
    </source>
</evidence>
<dbReference type="GO" id="GO:0046491">
    <property type="term" value="P:L-methylmalonyl-CoA metabolic process"/>
    <property type="evidence" value="ECO:0007669"/>
    <property type="project" value="TreeGrafter"/>
</dbReference>